<evidence type="ECO:0000259" key="14">
    <source>
        <dbReference type="Pfam" id="PF00060"/>
    </source>
</evidence>
<feature type="domain" description="Ionotropic glutamate receptor C-terminal" evidence="14">
    <location>
        <begin position="461"/>
        <end position="605"/>
    </location>
</feature>
<dbReference type="Pfam" id="PF10613">
    <property type="entry name" value="Lig_chan-Glu_bd"/>
    <property type="match status" value="1"/>
</dbReference>
<dbReference type="AlphaFoldDB" id="A0AAV8VFF5"/>
<name>A0AAV8VFF5_9CUCU</name>
<evidence type="ECO:0000256" key="3">
    <source>
        <dbReference type="ARBA" id="ARBA00022448"/>
    </source>
</evidence>
<feature type="transmembrane region" description="Helical" evidence="13">
    <location>
        <begin position="656"/>
        <end position="681"/>
    </location>
</feature>
<evidence type="ECO:0000256" key="4">
    <source>
        <dbReference type="ARBA" id="ARBA00022475"/>
    </source>
</evidence>
<comment type="subcellular location">
    <subcellularLocation>
        <location evidence="1">Cell membrane</location>
        <topology evidence="1">Multi-pass membrane protein</topology>
    </subcellularLocation>
</comment>
<dbReference type="PANTHER" id="PTHR42643:SF35">
    <property type="entry name" value="IONOTROPIC RECEPTOR 68A, ISOFORM A"/>
    <property type="match status" value="1"/>
</dbReference>
<reference evidence="16 17" key="1">
    <citation type="journal article" date="2023" name="Insect Mol. Biol.">
        <title>Genome sequencing provides insights into the evolution of gene families encoding plant cell wall-degrading enzymes in longhorned beetles.</title>
        <authorList>
            <person name="Shin N.R."/>
            <person name="Okamura Y."/>
            <person name="Kirsch R."/>
            <person name="Pauchet Y."/>
        </authorList>
    </citation>
    <scope>NUCLEOTIDE SEQUENCE [LARGE SCALE GENOMIC DNA]</scope>
    <source>
        <strain evidence="16">EAD_L_NR</strain>
    </source>
</reference>
<sequence length="705" mass="81057">MPSVHAAFTEYGFEDDLIKSGGKDLQFLIQEIMIKTVEPYECAVVLTDPMYAELFKMSWFTRFGAEISFIMIHVKESEDLLAPYNETKEPLLAAKRAGCQLYIILIANGIQVTRLLRFGDRFRVLNTLSKYILLYDNRLFEEKLFYLWRRIINVIFIRRFEGRSTTSGKQSFPWFELSTVPFPSQIKNVLIPKRLDIWAKSKFRKGTNLFRDKTFDLNNQTVKVVAFPHLPGTAKTNFTSTKTVRTLLSLHGNVTDNYSGTEVEIIQIAAKAMNFRCEIYEPENANKELWGRKVAGGIYTGIIGEMVNARADIALGDLYYTPYLLELMDLSVPYNTECLTFLTPESLTDNSWKTLVLPFQPLMWAGVLICLILCMLSFFVLARFHIHITKIKSERLKQQSKTIHPSFIHELRSKKKKIVTLSLYPEVEKMDSNVKYTIMKGQYQPLRDTDEPVGLYQFSEPINSALYTYSMLLLVSLPKLPSGWSLRMLTGWYWLYCLLLVTAYRASMTAILAKPTPRVTIDTLQELVASKLTYGGWGEITREFFKSSDDSTVKMISEHFVMVNDSEEAVDHVADASFAFYENTYFLKEALVKRQLRFQSLSSRNFTSNQTEEAKNLAKQDRSLHIMKDCIINMPISIGLQKNSPIKPRLDKVIRVVLETVALAIGYFVSVVALITEIVYFNFVVKKNPNFNKYSKVIQTNKKSE</sequence>
<keyword evidence="11" id="KW-1071">Ligand-gated ion channel</keyword>
<feature type="domain" description="Ionotropic glutamate receptor L-glutamate and glycine-binding" evidence="15">
    <location>
        <begin position="252"/>
        <end position="343"/>
    </location>
</feature>
<dbReference type="Gene3D" id="1.10.287.70">
    <property type="match status" value="1"/>
</dbReference>
<dbReference type="InterPro" id="IPR052192">
    <property type="entry name" value="Insect_Ionotropic_Sensory_Rcpt"/>
</dbReference>
<evidence type="ECO:0000259" key="15">
    <source>
        <dbReference type="Pfam" id="PF10613"/>
    </source>
</evidence>
<dbReference type="SUPFAM" id="SSF53850">
    <property type="entry name" value="Periplasmic binding protein-like II"/>
    <property type="match status" value="1"/>
</dbReference>
<feature type="transmembrane region" description="Helical" evidence="13">
    <location>
        <begin position="362"/>
        <end position="382"/>
    </location>
</feature>
<evidence type="ECO:0000256" key="6">
    <source>
        <dbReference type="ARBA" id="ARBA00022989"/>
    </source>
</evidence>
<keyword evidence="17" id="KW-1185">Reference proteome</keyword>
<evidence type="ECO:0000256" key="1">
    <source>
        <dbReference type="ARBA" id="ARBA00004651"/>
    </source>
</evidence>
<comment type="caution">
    <text evidence="16">The sequence shown here is derived from an EMBL/GenBank/DDBJ whole genome shotgun (WGS) entry which is preliminary data.</text>
</comment>
<proteinExistence type="inferred from homology"/>
<evidence type="ECO:0000256" key="10">
    <source>
        <dbReference type="ARBA" id="ARBA00023180"/>
    </source>
</evidence>
<keyword evidence="9" id="KW-0675">Receptor</keyword>
<evidence type="ECO:0000313" key="17">
    <source>
        <dbReference type="Proteomes" id="UP001159042"/>
    </source>
</evidence>
<protein>
    <submittedName>
        <fullName evidence="16">Uncharacterized protein</fullName>
    </submittedName>
</protein>
<dbReference type="PANTHER" id="PTHR42643">
    <property type="entry name" value="IONOTROPIC RECEPTOR 20A-RELATED"/>
    <property type="match status" value="1"/>
</dbReference>
<evidence type="ECO:0000313" key="16">
    <source>
        <dbReference type="EMBL" id="KAJ8912928.1"/>
    </source>
</evidence>
<dbReference type="InterPro" id="IPR001320">
    <property type="entry name" value="Iontro_rcpt_C"/>
</dbReference>
<dbReference type="GO" id="GO:0005886">
    <property type="term" value="C:plasma membrane"/>
    <property type="evidence" value="ECO:0007669"/>
    <property type="project" value="UniProtKB-SubCell"/>
</dbReference>
<dbReference type="GO" id="GO:0050906">
    <property type="term" value="P:detection of stimulus involved in sensory perception"/>
    <property type="evidence" value="ECO:0007669"/>
    <property type="project" value="UniProtKB-ARBA"/>
</dbReference>
<feature type="transmembrane region" description="Helical" evidence="13">
    <location>
        <begin position="492"/>
        <end position="513"/>
    </location>
</feature>
<evidence type="ECO:0000256" key="9">
    <source>
        <dbReference type="ARBA" id="ARBA00023170"/>
    </source>
</evidence>
<evidence type="ECO:0000256" key="11">
    <source>
        <dbReference type="ARBA" id="ARBA00023286"/>
    </source>
</evidence>
<dbReference type="Pfam" id="PF00060">
    <property type="entry name" value="Lig_chan"/>
    <property type="match status" value="1"/>
</dbReference>
<organism evidence="16 17">
    <name type="scientific">Exocentrus adspersus</name>
    <dbReference type="NCBI Taxonomy" id="1586481"/>
    <lineage>
        <taxon>Eukaryota</taxon>
        <taxon>Metazoa</taxon>
        <taxon>Ecdysozoa</taxon>
        <taxon>Arthropoda</taxon>
        <taxon>Hexapoda</taxon>
        <taxon>Insecta</taxon>
        <taxon>Pterygota</taxon>
        <taxon>Neoptera</taxon>
        <taxon>Endopterygota</taxon>
        <taxon>Coleoptera</taxon>
        <taxon>Polyphaga</taxon>
        <taxon>Cucujiformia</taxon>
        <taxon>Chrysomeloidea</taxon>
        <taxon>Cerambycidae</taxon>
        <taxon>Lamiinae</taxon>
        <taxon>Acanthocinini</taxon>
        <taxon>Exocentrus</taxon>
    </lineage>
</organism>
<dbReference type="Gene3D" id="3.40.190.10">
    <property type="entry name" value="Periplasmic binding protein-like II"/>
    <property type="match status" value="1"/>
</dbReference>
<accession>A0AAV8VFF5</accession>
<dbReference type="InterPro" id="IPR019594">
    <property type="entry name" value="Glu/Gly-bd"/>
</dbReference>
<dbReference type="Proteomes" id="UP001159042">
    <property type="component" value="Unassembled WGS sequence"/>
</dbReference>
<keyword evidence="7" id="KW-0406">Ion transport</keyword>
<keyword evidence="5 13" id="KW-0812">Transmembrane</keyword>
<keyword evidence="10" id="KW-0325">Glycoprotein</keyword>
<dbReference type="EMBL" id="JANEYG010000107">
    <property type="protein sequence ID" value="KAJ8912928.1"/>
    <property type="molecule type" value="Genomic_DNA"/>
</dbReference>
<comment type="similarity">
    <text evidence="2">Belongs to the glutamate-gated ion channel (TC 1.A.10.1) family.</text>
</comment>
<keyword evidence="12" id="KW-0407">Ion channel</keyword>
<evidence type="ECO:0000256" key="13">
    <source>
        <dbReference type="SAM" id="Phobius"/>
    </source>
</evidence>
<keyword evidence="6 13" id="KW-1133">Transmembrane helix</keyword>
<evidence type="ECO:0000256" key="2">
    <source>
        <dbReference type="ARBA" id="ARBA00008685"/>
    </source>
</evidence>
<gene>
    <name evidence="16" type="ORF">NQ315_017258</name>
</gene>
<evidence type="ECO:0000256" key="8">
    <source>
        <dbReference type="ARBA" id="ARBA00023136"/>
    </source>
</evidence>
<dbReference type="GO" id="GO:0015276">
    <property type="term" value="F:ligand-gated monoatomic ion channel activity"/>
    <property type="evidence" value="ECO:0007669"/>
    <property type="project" value="InterPro"/>
</dbReference>
<keyword evidence="4" id="KW-1003">Cell membrane</keyword>
<keyword evidence="3" id="KW-0813">Transport</keyword>
<keyword evidence="8 13" id="KW-0472">Membrane</keyword>
<evidence type="ECO:0000256" key="12">
    <source>
        <dbReference type="ARBA" id="ARBA00023303"/>
    </source>
</evidence>
<evidence type="ECO:0000256" key="7">
    <source>
        <dbReference type="ARBA" id="ARBA00023065"/>
    </source>
</evidence>
<evidence type="ECO:0000256" key="5">
    <source>
        <dbReference type="ARBA" id="ARBA00022692"/>
    </source>
</evidence>